<evidence type="ECO:0000256" key="2">
    <source>
        <dbReference type="ARBA" id="ARBA00022692"/>
    </source>
</evidence>
<evidence type="ECO:0000313" key="7">
    <source>
        <dbReference type="EMBL" id="EPY27154.1"/>
    </source>
</evidence>
<dbReference type="EMBL" id="ATMH01005893">
    <property type="protein sequence ID" value="EPY27154.1"/>
    <property type="molecule type" value="Genomic_DNA"/>
</dbReference>
<feature type="transmembrane region" description="Helical" evidence="5">
    <location>
        <begin position="99"/>
        <end position="122"/>
    </location>
</feature>
<name>S9UEM9_9TRYP</name>
<dbReference type="InterPro" id="IPR013057">
    <property type="entry name" value="AA_transpt_TM"/>
</dbReference>
<keyword evidence="8" id="KW-1185">Reference proteome</keyword>
<dbReference type="Pfam" id="PF01490">
    <property type="entry name" value="Aa_trans"/>
    <property type="match status" value="1"/>
</dbReference>
<evidence type="ECO:0000256" key="3">
    <source>
        <dbReference type="ARBA" id="ARBA00022989"/>
    </source>
</evidence>
<protein>
    <submittedName>
        <fullName evidence="7">Solute carrier family 36 (Proton-coupled amino acid transporter)</fullName>
    </submittedName>
</protein>
<evidence type="ECO:0000256" key="4">
    <source>
        <dbReference type="ARBA" id="ARBA00023136"/>
    </source>
</evidence>
<reference evidence="7 8" key="1">
    <citation type="journal article" date="2013" name="PLoS ONE">
        <title>Predicting the Proteins of Angomonas deanei, Strigomonas culicis and Their Respective Endosymbionts Reveals New Aspects of the Trypanosomatidae Family.</title>
        <authorList>
            <person name="Motta M.C."/>
            <person name="Martins A.C."/>
            <person name="de Souza S.S."/>
            <person name="Catta-Preta C.M."/>
            <person name="Silva R."/>
            <person name="Klein C.C."/>
            <person name="de Almeida L.G."/>
            <person name="de Lima Cunha O."/>
            <person name="Ciapina L.P."/>
            <person name="Brocchi M."/>
            <person name="Colabardini A.C."/>
            <person name="de Araujo Lima B."/>
            <person name="Machado C.R."/>
            <person name="de Almeida Soares C.M."/>
            <person name="Probst C.M."/>
            <person name="de Menezes C.B."/>
            <person name="Thompson C.E."/>
            <person name="Bartholomeu D.C."/>
            <person name="Gradia D.F."/>
            <person name="Pavoni D.P."/>
            <person name="Grisard E.C."/>
            <person name="Fantinatti-Garboggini F."/>
            <person name="Marchini F.K."/>
            <person name="Rodrigues-Luiz G.F."/>
            <person name="Wagner G."/>
            <person name="Goldman G.H."/>
            <person name="Fietto J.L."/>
            <person name="Elias M.C."/>
            <person name="Goldman M.H."/>
            <person name="Sagot M.F."/>
            <person name="Pereira M."/>
            <person name="Stoco P.H."/>
            <person name="de Mendonca-Neto R.P."/>
            <person name="Teixeira S.M."/>
            <person name="Maciel T.E."/>
            <person name="de Oliveira Mendes T.A."/>
            <person name="Urmenyi T.P."/>
            <person name="de Souza W."/>
            <person name="Schenkman S."/>
            <person name="de Vasconcelos A.T."/>
        </authorList>
    </citation>
    <scope>NUCLEOTIDE SEQUENCE [LARGE SCALE GENOMIC DNA]</scope>
</reference>
<feature type="transmembrane region" description="Helical" evidence="5">
    <location>
        <begin position="142"/>
        <end position="159"/>
    </location>
</feature>
<feature type="transmembrane region" description="Helical" evidence="5">
    <location>
        <begin position="166"/>
        <end position="190"/>
    </location>
</feature>
<feature type="transmembrane region" description="Helical" evidence="5">
    <location>
        <begin position="56"/>
        <end position="78"/>
    </location>
</feature>
<keyword evidence="3 5" id="KW-1133">Transmembrane helix</keyword>
<feature type="transmembrane region" description="Helical" evidence="5">
    <location>
        <begin position="217"/>
        <end position="237"/>
    </location>
</feature>
<dbReference type="AlphaFoldDB" id="S9UEM9"/>
<dbReference type="GO" id="GO:0015179">
    <property type="term" value="F:L-amino acid transmembrane transporter activity"/>
    <property type="evidence" value="ECO:0007669"/>
    <property type="project" value="TreeGrafter"/>
</dbReference>
<evidence type="ECO:0000256" key="1">
    <source>
        <dbReference type="ARBA" id="ARBA00004141"/>
    </source>
</evidence>
<dbReference type="PANTHER" id="PTHR22950">
    <property type="entry name" value="AMINO ACID TRANSPORTER"/>
    <property type="match status" value="1"/>
</dbReference>
<dbReference type="GO" id="GO:0005774">
    <property type="term" value="C:vacuolar membrane"/>
    <property type="evidence" value="ECO:0007669"/>
    <property type="project" value="TreeGrafter"/>
</dbReference>
<feature type="transmembrane region" description="Helical" evidence="5">
    <location>
        <begin position="324"/>
        <end position="341"/>
    </location>
</feature>
<dbReference type="Proteomes" id="UP000015354">
    <property type="component" value="Unassembled WGS sequence"/>
</dbReference>
<dbReference type="PANTHER" id="PTHR22950:SF349">
    <property type="entry name" value="AMINO ACID TRANSPORTER TRANSMEMBRANE DOMAIN-CONTAINING PROTEIN"/>
    <property type="match status" value="1"/>
</dbReference>
<feature type="domain" description="Amino acid transporter transmembrane" evidence="6">
    <location>
        <begin position="25"/>
        <end position="375"/>
    </location>
</feature>
<organism evidence="7 8">
    <name type="scientific">Strigomonas culicis</name>
    <dbReference type="NCBI Taxonomy" id="28005"/>
    <lineage>
        <taxon>Eukaryota</taxon>
        <taxon>Discoba</taxon>
        <taxon>Euglenozoa</taxon>
        <taxon>Kinetoplastea</taxon>
        <taxon>Metakinetoplastina</taxon>
        <taxon>Trypanosomatida</taxon>
        <taxon>Trypanosomatidae</taxon>
        <taxon>Strigomonadinae</taxon>
        <taxon>Strigomonas</taxon>
    </lineage>
</organism>
<dbReference type="OrthoDB" id="276116at2759"/>
<feature type="transmembrane region" description="Helical" evidence="5">
    <location>
        <begin position="347"/>
        <end position="368"/>
    </location>
</feature>
<accession>S9UEM9</accession>
<evidence type="ECO:0000313" key="8">
    <source>
        <dbReference type="Proteomes" id="UP000015354"/>
    </source>
</evidence>
<keyword evidence="4 5" id="KW-0472">Membrane</keyword>
<evidence type="ECO:0000256" key="5">
    <source>
        <dbReference type="SAM" id="Phobius"/>
    </source>
</evidence>
<sequence length="435" mass="48472">MWWMDEDDMSSVGRKETQAGELRENTSIFKSAFHVFKANVGTGVFMLPTFYKDSGYILAPILGVVIGLIVVDCTHNLLNTKTRINRRDCTTYSQIAHYVFGPAMAWFLFIALCLTQFGFCLMYSQLASATMDNMLEFNTKSHYLWVSLVLLICFPMTCYSDNLSLLGIGSLIATICVFYALISCLVQSLMTIHANGGMSKTCNAKGTNIPVGYFNTLANNMMVLEGIAVVLPVHAACTQKRLMSPMITIVLICVIAWYLIFGLIGYLAYGTTLTESLVNVMDLSAWGISIRVFFLLNIILSYPLQFMSAQQLIDVIAKCKPRSWVGLGIRLLINLIIWALAMAMPSSAVNIVVAFIGALPSCCMVLLIPTMVRLQVDYACEHPDEPRGSWHYWKMLFTGNGKPCTFLRARGLVYFIIGILIMVIGTYAIVLEYFV</sequence>
<proteinExistence type="predicted"/>
<evidence type="ECO:0000259" key="6">
    <source>
        <dbReference type="Pfam" id="PF01490"/>
    </source>
</evidence>
<keyword evidence="2 5" id="KW-0812">Transmembrane</keyword>
<feature type="transmembrane region" description="Helical" evidence="5">
    <location>
        <begin position="283"/>
        <end position="304"/>
    </location>
</feature>
<comment type="subcellular location">
    <subcellularLocation>
        <location evidence="1">Membrane</location>
        <topology evidence="1">Multi-pass membrane protein</topology>
    </subcellularLocation>
</comment>
<gene>
    <name evidence="7" type="ORF">STCU_05893</name>
</gene>
<comment type="caution">
    <text evidence="7">The sequence shown here is derived from an EMBL/GenBank/DDBJ whole genome shotgun (WGS) entry which is preliminary data.</text>
</comment>
<feature type="transmembrane region" description="Helical" evidence="5">
    <location>
        <begin position="249"/>
        <end position="271"/>
    </location>
</feature>
<feature type="transmembrane region" description="Helical" evidence="5">
    <location>
        <begin position="412"/>
        <end position="434"/>
    </location>
</feature>